<proteinExistence type="predicted"/>
<accession>A0A1R4EZB1</accession>
<feature type="domain" description="J" evidence="3">
    <location>
        <begin position="5"/>
        <end position="68"/>
    </location>
</feature>
<dbReference type="PROSITE" id="PS50076">
    <property type="entry name" value="DNAJ_2"/>
    <property type="match status" value="1"/>
</dbReference>
<feature type="transmembrane region" description="Helical" evidence="2">
    <location>
        <begin position="257"/>
        <end position="275"/>
    </location>
</feature>
<evidence type="ECO:0000256" key="1">
    <source>
        <dbReference type="SAM" id="MobiDB-lite"/>
    </source>
</evidence>
<feature type="compositionally biased region" description="Basic and acidic residues" evidence="1">
    <location>
        <begin position="72"/>
        <end position="81"/>
    </location>
</feature>
<keyword evidence="2" id="KW-0472">Membrane</keyword>
<dbReference type="InterPro" id="IPR052763">
    <property type="entry name" value="DnaJ_C4"/>
</dbReference>
<evidence type="ECO:0000313" key="4">
    <source>
        <dbReference type="EMBL" id="SJM48946.1"/>
    </source>
</evidence>
<feature type="region of interest" description="Disordered" evidence="1">
    <location>
        <begin position="72"/>
        <end position="121"/>
    </location>
</feature>
<dbReference type="Gene3D" id="1.10.287.110">
    <property type="entry name" value="DnaJ domain"/>
    <property type="match status" value="1"/>
</dbReference>
<dbReference type="RefSeq" id="WP_086994417.1">
    <property type="nucleotide sequence ID" value="NZ_FUHW01000007.1"/>
</dbReference>
<evidence type="ECO:0000313" key="5">
    <source>
        <dbReference type="Proteomes" id="UP000195913"/>
    </source>
</evidence>
<dbReference type="CDD" id="cd06257">
    <property type="entry name" value="DnaJ"/>
    <property type="match status" value="1"/>
</dbReference>
<feature type="transmembrane region" description="Helical" evidence="2">
    <location>
        <begin position="173"/>
        <end position="195"/>
    </location>
</feature>
<keyword evidence="2" id="KW-0812">Transmembrane</keyword>
<gene>
    <name evidence="4" type="ORF">FM101_01500</name>
</gene>
<keyword evidence="5" id="KW-1185">Reference proteome</keyword>
<dbReference type="InterPro" id="IPR001623">
    <property type="entry name" value="DnaJ_domain"/>
</dbReference>
<evidence type="ECO:0000259" key="3">
    <source>
        <dbReference type="PROSITE" id="PS50076"/>
    </source>
</evidence>
<evidence type="ECO:0000256" key="2">
    <source>
        <dbReference type="SAM" id="Phobius"/>
    </source>
</evidence>
<dbReference type="SUPFAM" id="SSF46565">
    <property type="entry name" value="Chaperone J-domain"/>
    <property type="match status" value="1"/>
</dbReference>
<protein>
    <submittedName>
        <fullName evidence="4">Chaperone protein DnaJ</fullName>
    </submittedName>
</protein>
<dbReference type="Proteomes" id="UP000195913">
    <property type="component" value="Unassembled WGS sequence"/>
</dbReference>
<dbReference type="AlphaFoldDB" id="A0A1R4EZB1"/>
<dbReference type="PANTHER" id="PTHR44825">
    <property type="match status" value="1"/>
</dbReference>
<feature type="transmembrane region" description="Helical" evidence="2">
    <location>
        <begin position="207"/>
        <end position="225"/>
    </location>
</feature>
<keyword evidence="2" id="KW-1133">Transmembrane helix</keyword>
<sequence>MSFQNHYEVLGVADQAPLHVIKATHRAWMKEVHPDSGANGDVAMAASVNEAFRVLSNPQERADFDRALARMRSQNDAENSKADSPTEPEREPDVGWGQEQDVSPTTRQKTPDAKSAVPDFANEDPSRLAGYNVFDRESIDLNSMEWFRKEYSGPKKPAPGITWPKIFKRSQRFFAWLAFSMLSLLYIIPALISAFETSRSDNWVTDVLIFVAVLPAITLFFGYARARHHLGLVRYIIGLLLGAAATWYIAYSEPGPGWLMPAAWLVLFILTVELFHASSSRRNLKASQMLPTKDFKVFDTWGNPDGGTAAAHGHNNQRNISAVALSKIMTGQLMGTLIKIPGTKIIHGLGSPGGATSDVIQAVLCGNRLALVDSKNWPRGDYYWLGHSLLHARPHEQPQMVATSFPTTVATYQHHFPKLEVRGWYILHSRDGGVIRTNNRQAGDKPALHTPEPFLRDIGNWLSEGAVVKTDRRQLSRLLFTFMAPPGN</sequence>
<dbReference type="InterPro" id="IPR036869">
    <property type="entry name" value="J_dom_sf"/>
</dbReference>
<reference evidence="4 5" key="1">
    <citation type="submission" date="2017-02" db="EMBL/GenBank/DDBJ databases">
        <authorList>
            <person name="Peterson S.W."/>
        </authorList>
    </citation>
    <scope>NUCLEOTIDE SEQUENCE [LARGE SCALE GENOMIC DNA]</scope>
    <source>
        <strain evidence="4 5">B Ar 00.02</strain>
    </source>
</reference>
<name>A0A1R4EZB1_9MICC</name>
<dbReference type="PANTHER" id="PTHR44825:SF1">
    <property type="entry name" value="DNAJ HOMOLOG SUBFAMILY C MEMBER 4"/>
    <property type="match status" value="1"/>
</dbReference>
<dbReference type="SMART" id="SM00271">
    <property type="entry name" value="DnaJ"/>
    <property type="match status" value="1"/>
</dbReference>
<dbReference type="Pfam" id="PF00226">
    <property type="entry name" value="DnaJ"/>
    <property type="match status" value="1"/>
</dbReference>
<feature type="transmembrane region" description="Helical" evidence="2">
    <location>
        <begin position="232"/>
        <end position="251"/>
    </location>
</feature>
<organism evidence="4 5">
    <name type="scientific">Arthrobacter rhombi</name>
    <dbReference type="NCBI Taxonomy" id="71253"/>
    <lineage>
        <taxon>Bacteria</taxon>
        <taxon>Bacillati</taxon>
        <taxon>Actinomycetota</taxon>
        <taxon>Actinomycetes</taxon>
        <taxon>Micrococcales</taxon>
        <taxon>Micrococcaceae</taxon>
        <taxon>Arthrobacter</taxon>
    </lineage>
</organism>
<dbReference type="EMBL" id="FUHW01000007">
    <property type="protein sequence ID" value="SJM48946.1"/>
    <property type="molecule type" value="Genomic_DNA"/>
</dbReference>